<evidence type="ECO:0000256" key="2">
    <source>
        <dbReference type="SAM" id="SignalP"/>
    </source>
</evidence>
<evidence type="ECO:0000313" key="4">
    <source>
        <dbReference type="EMBL" id="QWT48038.1"/>
    </source>
</evidence>
<organism evidence="4 5">
    <name type="scientific">Azospira inquinata</name>
    <dbReference type="NCBI Taxonomy" id="2785627"/>
    <lineage>
        <taxon>Bacteria</taxon>
        <taxon>Pseudomonadati</taxon>
        <taxon>Pseudomonadota</taxon>
        <taxon>Betaproteobacteria</taxon>
        <taxon>Rhodocyclales</taxon>
        <taxon>Rhodocyclaceae</taxon>
        <taxon>Azospira</taxon>
    </lineage>
</organism>
<feature type="compositionally biased region" description="Basic and acidic residues" evidence="1">
    <location>
        <begin position="83"/>
        <end position="99"/>
    </location>
</feature>
<evidence type="ECO:0000259" key="3">
    <source>
        <dbReference type="Pfam" id="PF13511"/>
    </source>
</evidence>
<protein>
    <submittedName>
        <fullName evidence="4">DUF4124 domain-containing protein</fullName>
    </submittedName>
</protein>
<name>A0A975SKP3_9RHOO</name>
<feature type="domain" description="DUF4124" evidence="3">
    <location>
        <begin position="10"/>
        <end position="58"/>
    </location>
</feature>
<dbReference type="RefSeq" id="WP_216129801.1">
    <property type="nucleotide sequence ID" value="NZ_CP064782.1"/>
</dbReference>
<feature type="compositionally biased region" description="Low complexity" evidence="1">
    <location>
        <begin position="51"/>
        <end position="79"/>
    </location>
</feature>
<dbReference type="KEGG" id="aiq:Azoinq_09150"/>
<dbReference type="EMBL" id="CP064782">
    <property type="protein sequence ID" value="QWT48038.1"/>
    <property type="molecule type" value="Genomic_DNA"/>
</dbReference>
<keyword evidence="5" id="KW-1185">Reference proteome</keyword>
<proteinExistence type="predicted"/>
<evidence type="ECO:0000313" key="5">
    <source>
        <dbReference type="Proteomes" id="UP000683428"/>
    </source>
</evidence>
<feature type="compositionally biased region" description="Basic and acidic residues" evidence="1">
    <location>
        <begin position="108"/>
        <end position="118"/>
    </location>
</feature>
<dbReference type="Proteomes" id="UP000683428">
    <property type="component" value="Chromosome"/>
</dbReference>
<gene>
    <name evidence="4" type="ORF">Azoinq_09150</name>
</gene>
<accession>A0A975SKP3</accession>
<feature type="signal peptide" evidence="2">
    <location>
        <begin position="1"/>
        <end position="19"/>
    </location>
</feature>
<reference evidence="4" key="1">
    <citation type="submission" date="2020-11" db="EMBL/GenBank/DDBJ databases">
        <title>Azospira inquinata sp. nov.</title>
        <authorList>
            <person name="Moe W.M."/>
            <person name="Mikes M.C."/>
        </authorList>
    </citation>
    <scope>NUCLEOTIDE SEQUENCE</scope>
    <source>
        <strain evidence="4">Azo-3</strain>
    </source>
</reference>
<dbReference type="InterPro" id="IPR025392">
    <property type="entry name" value="DUF4124"/>
</dbReference>
<evidence type="ECO:0000256" key="1">
    <source>
        <dbReference type="SAM" id="MobiDB-lite"/>
    </source>
</evidence>
<feature type="compositionally biased region" description="Basic and acidic residues" evidence="1">
    <location>
        <begin position="127"/>
        <end position="143"/>
    </location>
</feature>
<sequence length="156" mass="16814">MKAPFLLVVLGLFAVSAQADIYKCVDGAGHITFSNLQRGGSGCKRLYLEPAGSSGAPRSSSSASSSSRAAARANPSPAGFPRVEADTQKARDNDRRTILEQELAGEQKGLDDARHELSAQEGQGAKNPERLQSARDRVQQHERNIEALRKELSKLK</sequence>
<feature type="chain" id="PRO_5037399728" evidence="2">
    <location>
        <begin position="20"/>
        <end position="156"/>
    </location>
</feature>
<keyword evidence="2" id="KW-0732">Signal</keyword>
<feature type="region of interest" description="Disordered" evidence="1">
    <location>
        <begin position="48"/>
        <end position="143"/>
    </location>
</feature>
<dbReference type="Pfam" id="PF13511">
    <property type="entry name" value="DUF4124"/>
    <property type="match status" value="1"/>
</dbReference>
<dbReference type="AlphaFoldDB" id="A0A975SKP3"/>